<evidence type="ECO:0000256" key="2">
    <source>
        <dbReference type="SAM" id="MobiDB-lite"/>
    </source>
</evidence>
<dbReference type="VEuPathDB" id="TriTrypDB:C4B63_6g252"/>
<feature type="compositionally biased region" description="Polar residues" evidence="2">
    <location>
        <begin position="753"/>
        <end position="767"/>
    </location>
</feature>
<dbReference type="VEuPathDB" id="TriTrypDB:C3747_10g596"/>
<gene>
    <name evidence="4" type="ORF">C4B63_6g252</name>
</gene>
<dbReference type="VEuPathDB" id="TriTrypDB:TcCL_ESM06954"/>
<dbReference type="VEuPathDB" id="TriTrypDB:TCSYLVIO_002663"/>
<dbReference type="CDD" id="cd00201">
    <property type="entry name" value="WW"/>
    <property type="match status" value="1"/>
</dbReference>
<feature type="compositionally biased region" description="Low complexity" evidence="2">
    <location>
        <begin position="528"/>
        <end position="550"/>
    </location>
</feature>
<dbReference type="VEuPathDB" id="TriTrypDB:TcCLB.506935.10"/>
<dbReference type="InterPro" id="IPR053233">
    <property type="entry name" value="ABRA-related"/>
</dbReference>
<protein>
    <recommendedName>
        <fullName evidence="3">WW domain-containing protein</fullName>
    </recommendedName>
</protein>
<dbReference type="VEuPathDB" id="TriTrypDB:Tc_MARK_1441"/>
<evidence type="ECO:0000313" key="5">
    <source>
        <dbReference type="Proteomes" id="UP000246121"/>
    </source>
</evidence>
<dbReference type="VEuPathDB" id="TriTrypDB:TcCLB.435519.19"/>
<comment type="caution">
    <text evidence="4">The sequence shown here is derived from an EMBL/GenBank/DDBJ whole genome shotgun (WGS) entry which is preliminary data.</text>
</comment>
<sequence>MIYSQKTQDDSEVVVPAAGETFVAEDGTVSVVLADTVDDDYEPTQDEIEDFAEWMGMQLPEDKEFLYIAREGLKAPLPKNWRPCRTNEDDIYYFNFRTGESTWNHPMDDFFRQKFLKMKEEKKSSTAATPVVIKHAAVPTTTTGGVPTLGSSGGGGGPVSILKKPPSDLIGGMPGTATHAFVPALGASRPMVGSSTNSVRDRVAVDTLKPGTTAVTSFQSGGERRIVSEAEKNLEEKLRLERETSFKADEEKAEIAHEARLQEMLRTHAAEVEKLQKELEARRAAIESQAVVDEWGPTGKEREALEKRWRANIDQALKDEEELQRQLLELRERHGQRLSSEVARVEATVREQHQREEKQMEGESLASMKRLKDEVSAEFLKKKAALQQKSLADVQRLKEAAEKHHRTEVAAMREKHADREKKVTECEKKIASIRAKEREAVAAIELKSKNEQAAFRASMEAKLGRVREEMLCEVEGAFPVTLGNAYTPPVDDVLDAVRQRWQEEERKCMHTLEEERRKKLSWIERTQSLSSSSSRTSSTSSLPTTASSTTVCAGEAGEELRAANDVVLAEKEKSLRETEKLLRAMLEEELLHKDAPAEVQIAEALKHDLNIFVRSTELCRQLEREDIGRRGQAALAEHKRAKELYEKKVVEQRAKMEAESRAVMEEMMREVEQREVENALQAMTVEREVAERKLQKRYEDERRLLLAEVDQEASAYERKQRGDIVAQEEAKLKQREAEMHAAEATEAPAEVRQSGQQPASAPTTSTLGVPLGFLHQRLEFVEKTYAEKEEKLQAELNSIHADMRRLRGTCTPQGLRPPPGQADGNLMPDVCFTPALAFNKKETQHSSLFASEALRFLSEQQRELSARRGALFAAREEWKNNILNASTCARSFLPSGKPFPKLTEGDAVNSKLLTLVGVLSERLEDLTGCIAKIQTTTGSATPQRHEEQLRPRSGRLHAREKIAANKTHTGSNQRKGRIPREPLSHGSPARQQDAVGLLQKWSHVLLEFATPSLDQDEFTTSIQRFVVDQ</sequence>
<organism evidence="4 5">
    <name type="scientific">Trypanosoma cruzi</name>
    <dbReference type="NCBI Taxonomy" id="5693"/>
    <lineage>
        <taxon>Eukaryota</taxon>
        <taxon>Discoba</taxon>
        <taxon>Euglenozoa</taxon>
        <taxon>Kinetoplastea</taxon>
        <taxon>Metakinetoplastina</taxon>
        <taxon>Trypanosomatida</taxon>
        <taxon>Trypanosomatidae</taxon>
        <taxon>Trypanosoma</taxon>
        <taxon>Schizotrypanum</taxon>
    </lineage>
</organism>
<dbReference type="Gene3D" id="3.30.1470.10">
    <property type="entry name" value="Photosystem I PsaD, reaction center subunit II"/>
    <property type="match status" value="1"/>
</dbReference>
<feature type="coiled-coil region" evidence="1">
    <location>
        <begin position="258"/>
        <end position="333"/>
    </location>
</feature>
<dbReference type="VEuPathDB" id="TriTrypDB:TcG_01778"/>
<dbReference type="VEuPathDB" id="TriTrypDB:TCDM_06389"/>
<evidence type="ECO:0000259" key="3">
    <source>
        <dbReference type="PROSITE" id="PS50020"/>
    </source>
</evidence>
<dbReference type="EMBL" id="PRFA01000006">
    <property type="protein sequence ID" value="PWV00788.1"/>
    <property type="molecule type" value="Genomic_DNA"/>
</dbReference>
<feature type="coiled-coil region" evidence="1">
    <location>
        <begin position="635"/>
        <end position="693"/>
    </location>
</feature>
<evidence type="ECO:0000313" key="4">
    <source>
        <dbReference type="EMBL" id="PWV00788.1"/>
    </source>
</evidence>
<dbReference type="SUPFAM" id="SSF51045">
    <property type="entry name" value="WW domain"/>
    <property type="match status" value="1"/>
</dbReference>
<dbReference type="VEuPathDB" id="TriTrypDB:TcCLB.507527.20"/>
<dbReference type="PROSITE" id="PS01159">
    <property type="entry name" value="WW_DOMAIN_1"/>
    <property type="match status" value="1"/>
</dbReference>
<dbReference type="InterPro" id="IPR036020">
    <property type="entry name" value="WW_dom_sf"/>
</dbReference>
<dbReference type="VEuPathDB" id="TriTrypDB:BCY84_15922"/>
<keyword evidence="1" id="KW-0175">Coiled coil</keyword>
<evidence type="ECO:0000256" key="1">
    <source>
        <dbReference type="SAM" id="Coils"/>
    </source>
</evidence>
<name>A0A2V2VWI1_TRYCR</name>
<accession>A0A2V2VWI1</accession>
<reference evidence="4 5" key="1">
    <citation type="journal article" date="2018" name="Microb. Genom.">
        <title>Expanding an expanded genome: long-read sequencing of Trypanosoma cruzi.</title>
        <authorList>
            <person name="Berna L."/>
            <person name="Rodriguez M."/>
            <person name="Chiribao M.L."/>
            <person name="Parodi-Talice A."/>
            <person name="Pita S."/>
            <person name="Rijo G."/>
            <person name="Alvarez-Valin F."/>
            <person name="Robello C."/>
        </authorList>
    </citation>
    <scope>NUCLEOTIDE SEQUENCE [LARGE SCALE GENOMIC DNA]</scope>
    <source>
        <strain evidence="4 5">Dm28c</strain>
    </source>
</reference>
<dbReference type="PROSITE" id="PS50020">
    <property type="entry name" value="WW_DOMAIN_2"/>
    <property type="match status" value="1"/>
</dbReference>
<dbReference type="Pfam" id="PF00397">
    <property type="entry name" value="WW"/>
    <property type="match status" value="1"/>
</dbReference>
<dbReference type="PANTHER" id="PTHR21715:SF3">
    <property type="entry name" value="WW DOMAIN-CONTAINING PROTEIN"/>
    <property type="match status" value="1"/>
</dbReference>
<dbReference type="Proteomes" id="UP000246121">
    <property type="component" value="Unassembled WGS sequence"/>
</dbReference>
<dbReference type="AlphaFoldDB" id="A0A2V2VWI1"/>
<feature type="region of interest" description="Disordered" evidence="2">
    <location>
        <begin position="937"/>
        <end position="991"/>
    </location>
</feature>
<feature type="region of interest" description="Disordered" evidence="2">
    <location>
        <begin position="528"/>
        <end position="551"/>
    </location>
</feature>
<dbReference type="VEuPathDB" id="TriTrypDB:TcYC6_0012030"/>
<dbReference type="VEuPathDB" id="TriTrypDB:TcBrA4_0077680"/>
<feature type="domain" description="WW" evidence="3">
    <location>
        <begin position="75"/>
        <end position="108"/>
    </location>
</feature>
<dbReference type="InterPro" id="IPR001202">
    <property type="entry name" value="WW_dom"/>
</dbReference>
<proteinExistence type="predicted"/>
<dbReference type="SMART" id="SM00456">
    <property type="entry name" value="WW"/>
    <property type="match status" value="1"/>
</dbReference>
<dbReference type="VEuPathDB" id="TriTrypDB:ECC02_004819"/>
<dbReference type="PANTHER" id="PTHR21715">
    <property type="entry name" value="RH04127P"/>
    <property type="match status" value="1"/>
</dbReference>
<feature type="region of interest" description="Disordered" evidence="2">
    <location>
        <begin position="735"/>
        <end position="768"/>
    </location>
</feature>